<reference evidence="3 4" key="1">
    <citation type="submission" date="2022-03" db="EMBL/GenBank/DDBJ databases">
        <title>Parabacteroides sp. nov. isolated from swine feces.</title>
        <authorList>
            <person name="Bak J.E."/>
        </authorList>
    </citation>
    <scope>NUCLEOTIDE SEQUENCE [LARGE SCALE GENOMIC DNA]</scope>
    <source>
        <strain evidence="3 4">AGMB00274</strain>
    </source>
</reference>
<dbReference type="RefSeq" id="WP_243326400.1">
    <property type="nucleotide sequence ID" value="NZ_JAKZMM010000051.1"/>
</dbReference>
<evidence type="ECO:0000259" key="2">
    <source>
        <dbReference type="Pfam" id="PF07581"/>
    </source>
</evidence>
<feature type="chain" id="PRO_5045601843" evidence="1">
    <location>
        <begin position="23"/>
        <end position="605"/>
    </location>
</feature>
<feature type="domain" description="GLUG" evidence="2">
    <location>
        <begin position="396"/>
        <end position="421"/>
    </location>
</feature>
<dbReference type="Gene3D" id="2.160.20.110">
    <property type="match status" value="2"/>
</dbReference>
<dbReference type="CDD" id="cd13120">
    <property type="entry name" value="BF2867_like_N"/>
    <property type="match status" value="1"/>
</dbReference>
<dbReference type="EMBL" id="JAKZMM010000051">
    <property type="protein sequence ID" value="MCJ2381994.1"/>
    <property type="molecule type" value="Genomic_DNA"/>
</dbReference>
<feature type="signal peptide" evidence="1">
    <location>
        <begin position="1"/>
        <end position="22"/>
    </location>
</feature>
<feature type="domain" description="GLUG" evidence="2">
    <location>
        <begin position="371"/>
        <end position="395"/>
    </location>
</feature>
<dbReference type="PROSITE" id="PS51257">
    <property type="entry name" value="PROKAR_LIPOPROTEIN"/>
    <property type="match status" value="1"/>
</dbReference>
<evidence type="ECO:0000313" key="4">
    <source>
        <dbReference type="Proteomes" id="UP001165444"/>
    </source>
</evidence>
<evidence type="ECO:0000313" key="3">
    <source>
        <dbReference type="EMBL" id="MCJ2381994.1"/>
    </source>
</evidence>
<keyword evidence="4" id="KW-1185">Reference proteome</keyword>
<dbReference type="Pfam" id="PF13149">
    <property type="entry name" value="Mfa_like_1"/>
    <property type="match status" value="1"/>
</dbReference>
<dbReference type="Pfam" id="PF07581">
    <property type="entry name" value="Glug"/>
    <property type="match status" value="2"/>
</dbReference>
<dbReference type="InterPro" id="IPR011493">
    <property type="entry name" value="GLUG"/>
</dbReference>
<dbReference type="InterPro" id="IPR025049">
    <property type="entry name" value="Mfa-like_1"/>
</dbReference>
<comment type="caution">
    <text evidence="3">The sequence shown here is derived from an EMBL/GenBank/DDBJ whole genome shotgun (WGS) entry which is preliminary data.</text>
</comment>
<sequence length="605" mass="62595">MKRTTIHIFAALALLLGLTACTQDEAGFLPEGAEGTPIVFTATGLNPDATATAGTRAPVDGDWEGVQSVAVRMDGTVKAYNVTPSTSDNTGATLTSTDPHYWTNHNNITVTAWWPYTAGETTPPAVKVAADQSARKNFEGSDLIVAEKQTVSYGNPTLRFTHRTARVTVVLTDYTEEQIFVRLTGLSTENGNPAVIAPYDKGGDTYTALVAPQTVAAGTAFITCKFTNGKVFVYKMQSDAEWKAGEEYTYTVSLAAAEDPGYTVSEDGKTYTVYTDEGLRNVAKLVNEEWKLDINITLTGDINLTGIDWTPIGKGYNHQYTGTFDGGNYTITGLAVTGSDQYAGLFGHIGSGGTVKNVTLKDVKIESNHSSGNVGGVAGWSYGNIEYCSVSGSVSSNSTAGGVVGYQSDGAITGCNSSATVKGMVRAGGVAGATNSGASLTGCYATGSVSVENNTTSAAYAGGVVGSNGASSTLTACYATGSVTGSGSGTIYTGGVTGSNDLGTLTACYHAKWTVSGPGGATGGVAGRNFKDFMFGGGIITACYWGSNPYTGIGYNEGGSTTIETTKVTDGDWLDAVEQMNAALQSAGSEWLYELTGALPTLKKQ</sequence>
<proteinExistence type="predicted"/>
<protein>
    <submittedName>
        <fullName evidence="3">Fimbrillin family protein</fullName>
    </submittedName>
</protein>
<evidence type="ECO:0000256" key="1">
    <source>
        <dbReference type="SAM" id="SignalP"/>
    </source>
</evidence>
<dbReference type="CDD" id="cd13121">
    <property type="entry name" value="BF2867_like_C"/>
    <property type="match status" value="1"/>
</dbReference>
<dbReference type="InterPro" id="IPR042278">
    <property type="entry name" value="Mfa-like_1_N"/>
</dbReference>
<dbReference type="Proteomes" id="UP001165444">
    <property type="component" value="Unassembled WGS sequence"/>
</dbReference>
<organism evidence="3 4">
    <name type="scientific">Parabacteroides faecalis</name>
    <dbReference type="NCBI Taxonomy" id="2924040"/>
    <lineage>
        <taxon>Bacteria</taxon>
        <taxon>Pseudomonadati</taxon>
        <taxon>Bacteroidota</taxon>
        <taxon>Bacteroidia</taxon>
        <taxon>Bacteroidales</taxon>
        <taxon>Tannerellaceae</taxon>
        <taxon>Parabacteroides</taxon>
    </lineage>
</organism>
<gene>
    <name evidence="3" type="ORF">MUN53_15500</name>
</gene>
<name>A0ABT0C4R8_9BACT</name>
<accession>A0ABT0C4R8</accession>
<dbReference type="Gene3D" id="2.60.40.2620">
    <property type="entry name" value="Fimbrillin-like"/>
    <property type="match status" value="1"/>
</dbReference>
<keyword evidence="1" id="KW-0732">Signal</keyword>